<feature type="compositionally biased region" description="Polar residues" evidence="1">
    <location>
        <begin position="119"/>
        <end position="130"/>
    </location>
</feature>
<dbReference type="WBParaSite" id="EN70_2870">
    <property type="protein sequence ID" value="EN70_2870"/>
    <property type="gene ID" value="EN70_2870"/>
</dbReference>
<reference evidence="2" key="1">
    <citation type="submission" date="2012-04" db="EMBL/GenBank/DDBJ databases">
        <title>The Genome Sequence of Loa loa.</title>
        <authorList>
            <consortium name="The Broad Institute Genome Sequencing Platform"/>
            <consortium name="Broad Institute Genome Sequencing Center for Infectious Disease"/>
            <person name="Nutman T.B."/>
            <person name="Fink D.L."/>
            <person name="Russ C."/>
            <person name="Young S."/>
            <person name="Zeng Q."/>
            <person name="Gargeya S."/>
            <person name="Alvarado L."/>
            <person name="Berlin A."/>
            <person name="Chapman S.B."/>
            <person name="Chen Z."/>
            <person name="Freedman E."/>
            <person name="Gellesch M."/>
            <person name="Goldberg J."/>
            <person name="Griggs A."/>
            <person name="Gujja S."/>
            <person name="Heilman E.R."/>
            <person name="Heiman D."/>
            <person name="Howarth C."/>
            <person name="Mehta T."/>
            <person name="Neiman D."/>
            <person name="Pearson M."/>
            <person name="Roberts A."/>
            <person name="Saif S."/>
            <person name="Shea T."/>
            <person name="Shenoy N."/>
            <person name="Sisk P."/>
            <person name="Stolte C."/>
            <person name="Sykes S."/>
            <person name="White J."/>
            <person name="Yandava C."/>
            <person name="Haas B."/>
            <person name="Henn M.R."/>
            <person name="Nusbaum C."/>
            <person name="Birren B."/>
        </authorList>
    </citation>
    <scope>NUCLEOTIDE SEQUENCE [LARGE SCALE GENOMIC DNA]</scope>
</reference>
<accession>A0A1I7VID8</accession>
<organism evidence="2 3">
    <name type="scientific">Loa loa</name>
    <name type="common">Eye worm</name>
    <name type="synonym">Filaria loa</name>
    <dbReference type="NCBI Taxonomy" id="7209"/>
    <lineage>
        <taxon>Eukaryota</taxon>
        <taxon>Metazoa</taxon>
        <taxon>Ecdysozoa</taxon>
        <taxon>Nematoda</taxon>
        <taxon>Chromadorea</taxon>
        <taxon>Rhabditida</taxon>
        <taxon>Spirurina</taxon>
        <taxon>Spiruromorpha</taxon>
        <taxon>Filarioidea</taxon>
        <taxon>Onchocercidae</taxon>
        <taxon>Loa</taxon>
    </lineage>
</organism>
<name>A0A1I7VID8_LOALO</name>
<evidence type="ECO:0000313" key="3">
    <source>
        <dbReference type="WBParaSite" id="EN70_2870"/>
    </source>
</evidence>
<proteinExistence type="predicted"/>
<feature type="compositionally biased region" description="Acidic residues" evidence="1">
    <location>
        <begin position="41"/>
        <end position="67"/>
    </location>
</feature>
<dbReference type="AlphaFoldDB" id="A0A1I7VID8"/>
<reference evidence="3" key="2">
    <citation type="submission" date="2016-11" db="UniProtKB">
        <authorList>
            <consortium name="WormBaseParasite"/>
        </authorList>
    </citation>
    <scope>IDENTIFICATION</scope>
</reference>
<dbReference type="Proteomes" id="UP000095285">
    <property type="component" value="Unassembled WGS sequence"/>
</dbReference>
<sequence length="135" mass="14802">MPTRDALCRESLEEQIRKHTAAMSSTTALLNIEGCENLSNSDDDNNNNDDGDDDDNDNDDDDDDDGIEAERIKKSSSTYAENPGPSEIVSAIVERGNSCEQQDPTIESTNSIYGDEIQPSDSGMNKNLQPNIFIL</sequence>
<protein>
    <submittedName>
        <fullName evidence="3">Uncharacterized protein</fullName>
    </submittedName>
</protein>
<evidence type="ECO:0000256" key="1">
    <source>
        <dbReference type="SAM" id="MobiDB-lite"/>
    </source>
</evidence>
<feature type="compositionally biased region" description="Polar residues" evidence="1">
    <location>
        <begin position="98"/>
        <end position="112"/>
    </location>
</feature>
<evidence type="ECO:0000313" key="2">
    <source>
        <dbReference type="Proteomes" id="UP000095285"/>
    </source>
</evidence>
<feature type="region of interest" description="Disordered" evidence="1">
    <location>
        <begin position="32"/>
        <end position="130"/>
    </location>
</feature>
<keyword evidence="2" id="KW-1185">Reference proteome</keyword>